<dbReference type="SMART" id="SM00116">
    <property type="entry name" value="CBS"/>
    <property type="match status" value="2"/>
</dbReference>
<evidence type="ECO:0000256" key="12">
    <source>
        <dbReference type="ARBA" id="ARBA00023214"/>
    </source>
</evidence>
<dbReference type="CDD" id="cd01647">
    <property type="entry name" value="RT_LTR"/>
    <property type="match status" value="1"/>
</dbReference>
<dbReference type="Pfam" id="PF00078">
    <property type="entry name" value="RVT_1"/>
    <property type="match status" value="1"/>
</dbReference>
<accession>A0A5N6NUG0</accession>
<dbReference type="PANTHER" id="PTHR11689">
    <property type="entry name" value="CHLORIDE CHANNEL PROTEIN CLC FAMILY MEMBER"/>
    <property type="match status" value="1"/>
</dbReference>
<feature type="transmembrane region" description="Helical" evidence="14">
    <location>
        <begin position="236"/>
        <end position="260"/>
    </location>
</feature>
<dbReference type="EMBL" id="SZYD01000009">
    <property type="protein sequence ID" value="KAD5317773.1"/>
    <property type="molecule type" value="Genomic_DNA"/>
</dbReference>
<keyword evidence="7 14" id="KW-1133">Transmembrane helix</keyword>
<keyword evidence="11" id="KW-0869">Chloride channel</keyword>
<keyword evidence="5" id="KW-0677">Repeat</keyword>
<evidence type="ECO:0000256" key="11">
    <source>
        <dbReference type="ARBA" id="ARBA00023173"/>
    </source>
</evidence>
<dbReference type="PRINTS" id="PR00762">
    <property type="entry name" value="CLCHANNEL"/>
</dbReference>
<evidence type="ECO:0000256" key="4">
    <source>
        <dbReference type="ARBA" id="ARBA00022692"/>
    </source>
</evidence>
<dbReference type="Gene3D" id="1.10.3080.10">
    <property type="entry name" value="Clc chloride channel"/>
    <property type="match status" value="1"/>
</dbReference>
<evidence type="ECO:0000256" key="2">
    <source>
        <dbReference type="ARBA" id="ARBA00009476"/>
    </source>
</evidence>
<dbReference type="PRINTS" id="PR01120">
    <property type="entry name" value="CLCHANNELPLT"/>
</dbReference>
<evidence type="ECO:0000256" key="10">
    <source>
        <dbReference type="ARBA" id="ARBA00023136"/>
    </source>
</evidence>
<feature type="domain" description="CBS" evidence="16">
    <location>
        <begin position="690"/>
        <end position="751"/>
    </location>
</feature>
<dbReference type="SUPFAM" id="SSF54631">
    <property type="entry name" value="CBS-domain pair"/>
    <property type="match status" value="1"/>
</dbReference>
<feature type="transmembrane region" description="Helical" evidence="14">
    <location>
        <begin position="74"/>
        <end position="100"/>
    </location>
</feature>
<evidence type="ECO:0000256" key="13">
    <source>
        <dbReference type="PROSITE-ProRule" id="PRU00703"/>
    </source>
</evidence>
<dbReference type="InterPro" id="IPR043128">
    <property type="entry name" value="Rev_trsase/Diguanyl_cyclase"/>
</dbReference>
<sequence length="1405" mass="154916">MANGYISDTGALPDEESMTEPLLHLRCSTSNATSQVAIVGSNPCPIESLDYEIIENGVFNQDWRSRSKFQIFQYLSLKWILCLVIGIAVSLVGFFNNLAIENIAGEKFVITSNMMLANRYLAAFLIFAAANLGLTVFACLITTLIAPEAAGSGIPEIKAYLNGVDAPAIFSFRTLLVKIVGSIAAVSSSLNVGKAGPMVHTAACIAALTCQGGSKKYGLTWRCLRFFNNDRDRRDLVTCGSAAGIAAAFRAPVGGVLFAFEEMASWWRSALLWRAFFSTAIVAILLRGLTDTCLSGKCGLFGTGGLIMFDVTSVDITYHLIDVPPVLLLAVVGGIAGSFYNFLLGKVQRIYNLINEKGTAYKILLACTVSILTSCLLFGLPWFASCQPCPAGKSEQCPTIGRSGNYKKFQCQPGHYNDLASLFFNTNDDAIKNLFSKETDTEFQPTSVFIFFITCFFLSIFSYGIVAPVGLFIPVIVTGASYGRLVGLLIGSTSNLNHGLFAVLGAASLLGASMRMTVSLCVILLELTNNLLLLPLIMLVLLVSKTVADAFNYNIYDQLMMLKGFPYLETHAEPYMRQLTVTDVVSGPLHVFNGIERVGNIVHVLKTTGHNGFPVVDEPPILYGLILRAHLITLLKKKIFYATPTITDDDELGEFSSSDFAKQGFGNAEKIEDIEFTEEDMEMYIDLHPFTNASPYTVVETMSLAKALTLFRDIGLRHLLVVPETSGVLPVVGILTRHDFMPEHILGLHPTLARSKWKRLRLRFSNGSTPAKSLAMRVDGEEASISSSDHTTPRIPPQATGSAPLTNLPPSGEGGIRVLSTPYGTSAPLHPPFYPYTPLLSPFSYPSSQTPIYTGTATMPMHSNTMVSFAPYGGMSSMPGLPPGVMVPLVTGGMHSNTPVTPYPQYISSLPVSPFQSVFSTPTGSTSHEAILAILRTRLQFTGIPAPQTTSHNDIPTPFHLPANPQIYLPSLDYNRPYKPPELLMKSKFIAPIALAEFQRKLKMPTNEPRKGEKTSKGEEKTEGKIVHEIFATETQVVKPKDTFKRRADTLKACMCTPLLMPASDGCYSTSSLNIAALVGKYKMHHIFIDTGSSSDILYGHAFRRMSWEDQQLMERVDYPVMGFSGEMVKPMEKWAPAMPKEVRLMADEKWVLNPNYPEQMITLGKELSENVRHHLKNLLREYADVFAFQHSDMTGIPREIIEHQLKIHPNKKPIVQKRRSMGSERREAVVKEVDSLAEFPVKCFLDAYKGYHQVQMAEEDENKTAFHTNIDQIGKNVEVYVDDLVIKSRGEKIMLENVAETMIHLRKYNIKLNPVKCSFGVMEGKFLGVVVTKGGFKANPEKVEAIQNMALPRSVKEVQTLNGRLVAINKFLSKHAEKSLPFKATLKKEIGEEFQWTVEADKAF</sequence>
<evidence type="ECO:0000256" key="6">
    <source>
        <dbReference type="ARBA" id="ARBA00022882"/>
    </source>
</evidence>
<feature type="transmembrane region" description="Helical" evidence="14">
    <location>
        <begin position="266"/>
        <end position="286"/>
    </location>
</feature>
<feature type="transmembrane region" description="Helical" evidence="14">
    <location>
        <begin position="326"/>
        <end position="343"/>
    </location>
</feature>
<dbReference type="GO" id="GO:0009705">
    <property type="term" value="C:plant-type vacuole membrane"/>
    <property type="evidence" value="ECO:0007669"/>
    <property type="project" value="TreeGrafter"/>
</dbReference>
<feature type="transmembrane region" description="Helical" evidence="14">
    <location>
        <begin position="499"/>
        <end position="525"/>
    </location>
</feature>
<dbReference type="InterPro" id="IPR001807">
    <property type="entry name" value="ClC"/>
</dbReference>
<keyword evidence="9 13" id="KW-0129">CBS domain</keyword>
<evidence type="ECO:0000256" key="15">
    <source>
        <dbReference type="SAM" id="MobiDB-lite"/>
    </source>
</evidence>
<dbReference type="FunFam" id="1.10.3080.10:FF:000004">
    <property type="entry name" value="Chloride channel ClC3"/>
    <property type="match status" value="1"/>
</dbReference>
<evidence type="ECO:0000256" key="3">
    <source>
        <dbReference type="ARBA" id="ARBA00022448"/>
    </source>
</evidence>
<keyword evidence="6" id="KW-0851">Voltage-gated channel</keyword>
<feature type="compositionally biased region" description="Polar residues" evidence="15">
    <location>
        <begin position="799"/>
        <end position="809"/>
    </location>
</feature>
<dbReference type="InterPro" id="IPR000644">
    <property type="entry name" value="CBS_dom"/>
</dbReference>
<feature type="region of interest" description="Disordered" evidence="15">
    <location>
        <begin position="776"/>
        <end position="811"/>
    </location>
</feature>
<dbReference type="SUPFAM" id="SSF56672">
    <property type="entry name" value="DNA/RNA polymerases"/>
    <property type="match status" value="1"/>
</dbReference>
<gene>
    <name evidence="17" type="ORF">E3N88_17719</name>
</gene>
<dbReference type="PROSITE" id="PS51371">
    <property type="entry name" value="CBS"/>
    <property type="match status" value="1"/>
</dbReference>
<name>A0A5N6NUG0_9ASTR</name>
<feature type="transmembrane region" description="Helical" evidence="14">
    <location>
        <begin position="531"/>
        <end position="553"/>
    </location>
</feature>
<dbReference type="InterPro" id="IPR051280">
    <property type="entry name" value="Cl-channel/antiporter"/>
</dbReference>
<feature type="transmembrane region" description="Helical" evidence="14">
    <location>
        <begin position="120"/>
        <end position="146"/>
    </location>
</feature>
<evidence type="ECO:0000256" key="1">
    <source>
        <dbReference type="ARBA" id="ARBA00004141"/>
    </source>
</evidence>
<keyword evidence="10 14" id="KW-0472">Membrane</keyword>
<dbReference type="InterPro" id="IPR000477">
    <property type="entry name" value="RT_dom"/>
</dbReference>
<evidence type="ECO:0000259" key="16">
    <source>
        <dbReference type="PROSITE" id="PS51371"/>
    </source>
</evidence>
<dbReference type="OrthoDB" id="428525at2759"/>
<dbReference type="InterPro" id="IPR043502">
    <property type="entry name" value="DNA/RNA_pol_sf"/>
</dbReference>
<dbReference type="InterPro" id="IPR046342">
    <property type="entry name" value="CBS_dom_sf"/>
</dbReference>
<dbReference type="SUPFAM" id="SSF81340">
    <property type="entry name" value="Clc chloride channel"/>
    <property type="match status" value="1"/>
</dbReference>
<keyword evidence="12 14" id="KW-0868">Chloride</keyword>
<evidence type="ECO:0000256" key="8">
    <source>
        <dbReference type="ARBA" id="ARBA00023065"/>
    </source>
</evidence>
<dbReference type="GO" id="GO:0005247">
    <property type="term" value="F:voltage-gated chloride channel activity"/>
    <property type="evidence" value="ECO:0007669"/>
    <property type="project" value="InterPro"/>
</dbReference>
<evidence type="ECO:0000313" key="18">
    <source>
        <dbReference type="Proteomes" id="UP000326396"/>
    </source>
</evidence>
<keyword evidence="3 14" id="KW-0813">Transport</keyword>
<dbReference type="Pfam" id="PF00654">
    <property type="entry name" value="Voltage_CLC"/>
    <property type="match status" value="1"/>
</dbReference>
<feature type="transmembrane region" description="Helical" evidence="14">
    <location>
        <begin position="363"/>
        <end position="384"/>
    </location>
</feature>
<feature type="transmembrane region" description="Helical" evidence="14">
    <location>
        <begin position="298"/>
        <end position="320"/>
    </location>
</feature>
<dbReference type="Gene3D" id="3.30.70.270">
    <property type="match status" value="2"/>
</dbReference>
<keyword evidence="6" id="KW-0407">Ion channel</keyword>
<evidence type="ECO:0000256" key="5">
    <source>
        <dbReference type="ARBA" id="ARBA00022737"/>
    </source>
</evidence>
<dbReference type="PANTHER" id="PTHR11689:SF92">
    <property type="entry name" value="CHLORIDE CHANNEL-LIKE PROTEIN CLC-G-RELATED"/>
    <property type="match status" value="1"/>
</dbReference>
<evidence type="ECO:0000256" key="7">
    <source>
        <dbReference type="ARBA" id="ARBA00022989"/>
    </source>
</evidence>
<dbReference type="GO" id="GO:0034707">
    <property type="term" value="C:chloride channel complex"/>
    <property type="evidence" value="ECO:0007669"/>
    <property type="project" value="UniProtKB-KW"/>
</dbReference>
<proteinExistence type="inferred from homology"/>
<evidence type="ECO:0000256" key="14">
    <source>
        <dbReference type="RuleBase" id="RU361221"/>
    </source>
</evidence>
<evidence type="ECO:0000256" key="9">
    <source>
        <dbReference type="ARBA" id="ARBA00023122"/>
    </source>
</evidence>
<comment type="similarity">
    <text evidence="2 14">Belongs to the chloride channel (TC 2.A.49) family.</text>
</comment>
<keyword evidence="4 14" id="KW-0812">Transmembrane</keyword>
<keyword evidence="18" id="KW-1185">Reference proteome</keyword>
<dbReference type="Pfam" id="PF00571">
    <property type="entry name" value="CBS"/>
    <property type="match status" value="1"/>
</dbReference>
<dbReference type="Proteomes" id="UP000326396">
    <property type="component" value="Linkage Group LG17"/>
</dbReference>
<protein>
    <recommendedName>
        <fullName evidence="14">Chloride channel protein</fullName>
    </recommendedName>
</protein>
<reference evidence="17 18" key="1">
    <citation type="submission" date="2019-05" db="EMBL/GenBank/DDBJ databases">
        <title>Mikania micrantha, genome provides insights into the molecular mechanism of rapid growth.</title>
        <authorList>
            <person name="Liu B."/>
        </authorList>
    </citation>
    <scope>NUCLEOTIDE SEQUENCE [LARGE SCALE GENOMIC DNA]</scope>
    <source>
        <strain evidence="17">NLD-2019</strain>
        <tissue evidence="17">Leaf</tissue>
    </source>
</reference>
<dbReference type="Gene3D" id="3.10.580.10">
    <property type="entry name" value="CBS-domain"/>
    <property type="match status" value="1"/>
</dbReference>
<comment type="caution">
    <text evidence="17">The sequence shown here is derived from an EMBL/GenBank/DDBJ whole genome shotgun (WGS) entry which is preliminary data.</text>
</comment>
<dbReference type="InterPro" id="IPR014743">
    <property type="entry name" value="Cl-channel_core"/>
</dbReference>
<dbReference type="InterPro" id="IPR002251">
    <property type="entry name" value="Cl_channel_pln"/>
</dbReference>
<organism evidence="17 18">
    <name type="scientific">Mikania micrantha</name>
    <name type="common">bitter vine</name>
    <dbReference type="NCBI Taxonomy" id="192012"/>
    <lineage>
        <taxon>Eukaryota</taxon>
        <taxon>Viridiplantae</taxon>
        <taxon>Streptophyta</taxon>
        <taxon>Embryophyta</taxon>
        <taxon>Tracheophyta</taxon>
        <taxon>Spermatophyta</taxon>
        <taxon>Magnoliopsida</taxon>
        <taxon>eudicotyledons</taxon>
        <taxon>Gunneridae</taxon>
        <taxon>Pentapetalae</taxon>
        <taxon>asterids</taxon>
        <taxon>campanulids</taxon>
        <taxon>Asterales</taxon>
        <taxon>Asteraceae</taxon>
        <taxon>Asteroideae</taxon>
        <taxon>Heliantheae alliance</taxon>
        <taxon>Eupatorieae</taxon>
        <taxon>Mikania</taxon>
    </lineage>
</organism>
<comment type="subcellular location">
    <subcellularLocation>
        <location evidence="1 14">Membrane</location>
        <topology evidence="1 14">Multi-pass membrane protein</topology>
    </subcellularLocation>
</comment>
<evidence type="ECO:0000313" key="17">
    <source>
        <dbReference type="EMBL" id="KAD5317773.1"/>
    </source>
</evidence>
<feature type="transmembrane region" description="Helical" evidence="14">
    <location>
        <begin position="448"/>
        <end position="478"/>
    </location>
</feature>
<dbReference type="CDD" id="cd04591">
    <property type="entry name" value="CBS_pair_voltage-gated_CLC_euk_bac"/>
    <property type="match status" value="1"/>
</dbReference>
<keyword evidence="8 14" id="KW-0406">Ion transport</keyword>